<dbReference type="GO" id="GO:0016776">
    <property type="term" value="F:phosphotransferase activity, phosphate group as acceptor"/>
    <property type="evidence" value="ECO:0007669"/>
    <property type="project" value="UniProtKB-UniRule"/>
</dbReference>
<evidence type="ECO:0000256" key="1">
    <source>
        <dbReference type="ARBA" id="ARBA00022527"/>
    </source>
</evidence>
<dbReference type="GO" id="GO:0005524">
    <property type="term" value="F:ATP binding"/>
    <property type="evidence" value="ECO:0007669"/>
    <property type="project" value="InterPro"/>
</dbReference>
<protein>
    <recommendedName>
        <fullName evidence="5">Putative pyruvate, phosphate dikinase regulatory protein</fullName>
        <shortName evidence="5">PPDK regulatory protein</shortName>
        <ecNumber evidence="5">2.7.11.32</ecNumber>
        <ecNumber evidence="5">2.7.4.27</ecNumber>
    </recommendedName>
</protein>
<dbReference type="PANTHER" id="PTHR31756">
    <property type="entry name" value="PYRUVATE, PHOSPHATE DIKINASE REGULATORY PROTEIN 1, CHLOROPLASTIC"/>
    <property type="match status" value="1"/>
</dbReference>
<dbReference type="AlphaFoldDB" id="A0A938XNU4"/>
<dbReference type="Proteomes" id="UP000774000">
    <property type="component" value="Unassembled WGS sequence"/>
</dbReference>
<dbReference type="InterPro" id="IPR005177">
    <property type="entry name" value="Kinase-pyrophosphorylase"/>
</dbReference>
<feature type="binding site" evidence="5">
    <location>
        <begin position="151"/>
        <end position="158"/>
    </location>
    <ligand>
        <name>ADP</name>
        <dbReference type="ChEBI" id="CHEBI:456216"/>
    </ligand>
</feature>
<dbReference type="GO" id="GO:0004674">
    <property type="term" value="F:protein serine/threonine kinase activity"/>
    <property type="evidence" value="ECO:0007669"/>
    <property type="project" value="UniProtKB-UniRule"/>
</dbReference>
<keyword evidence="4 5" id="KW-0418">Kinase</keyword>
<comment type="function">
    <text evidence="5">Bifunctional serine/threonine kinase and phosphorylase involved in the regulation of the pyruvate, phosphate dikinase (PPDK) by catalyzing its phosphorylation/dephosphorylation.</text>
</comment>
<evidence type="ECO:0000256" key="2">
    <source>
        <dbReference type="ARBA" id="ARBA00022679"/>
    </source>
</evidence>
<keyword evidence="2 5" id="KW-0808">Transferase</keyword>
<gene>
    <name evidence="6" type="ORF">JOC47_001094</name>
</gene>
<dbReference type="RefSeq" id="WP_204700995.1">
    <property type="nucleotide sequence ID" value="NZ_JAFBDQ010000004.1"/>
</dbReference>
<name>A0A938XNU4_9FIRM</name>
<dbReference type="NCBIfam" id="NF003742">
    <property type="entry name" value="PRK05339.1"/>
    <property type="match status" value="1"/>
</dbReference>
<comment type="catalytic activity">
    <reaction evidence="5">
        <text>N(tele)-phospho-L-histidyl/O-phospho-L-threonyl-[pyruvate, phosphate dikinase] + phosphate + H(+) = N(tele)-phospho-L-histidyl/L-threonyl-[pyruvate, phosphate dikinase] + diphosphate</text>
        <dbReference type="Rhea" id="RHEA:43696"/>
        <dbReference type="Rhea" id="RHEA-COMP:10650"/>
        <dbReference type="Rhea" id="RHEA-COMP:10651"/>
        <dbReference type="ChEBI" id="CHEBI:15378"/>
        <dbReference type="ChEBI" id="CHEBI:30013"/>
        <dbReference type="ChEBI" id="CHEBI:33019"/>
        <dbReference type="ChEBI" id="CHEBI:43474"/>
        <dbReference type="ChEBI" id="CHEBI:61977"/>
        <dbReference type="ChEBI" id="CHEBI:83586"/>
        <dbReference type="EC" id="2.7.4.27"/>
    </reaction>
</comment>
<dbReference type="EMBL" id="JAFBDQ010000004">
    <property type="protein sequence ID" value="MBM7556258.1"/>
    <property type="molecule type" value="Genomic_DNA"/>
</dbReference>
<accession>A0A938XNU4</accession>
<comment type="caution">
    <text evidence="6">The sequence shown here is derived from an EMBL/GenBank/DDBJ whole genome shotgun (WGS) entry which is preliminary data.</text>
</comment>
<sequence>METDNLSIFVLSDYTGKTAETVIDSVIVQFEIENVEIRRFADIVDIEQLEDIINQAKEAGAIIAYTLVSPELCDYLEKETSMFDIPTIDILEPFLTRFSKILEQQPQLEVGLSYKISHDAFQKMNCIDYSMRCDEGQDINKLKEADIILLGVSRTSKTPLSMYLSNYNYKVANLSLSPEVKLPQEIYEIPAEKIIGLTIEAESLHKIRKKRLKVMEFKAVSNYTDLDRIKKELNYAQQVMDELDCEIIDVTDTAIEEIAAQILNKKNKT</sequence>
<dbReference type="PANTHER" id="PTHR31756:SF3">
    <property type="entry name" value="PYRUVATE, PHOSPHATE DIKINASE REGULATORY PROTEIN 1, CHLOROPLASTIC"/>
    <property type="match status" value="1"/>
</dbReference>
<dbReference type="GO" id="GO:0043531">
    <property type="term" value="F:ADP binding"/>
    <property type="evidence" value="ECO:0007669"/>
    <property type="project" value="UniProtKB-UniRule"/>
</dbReference>
<keyword evidence="7" id="KW-1185">Reference proteome</keyword>
<dbReference type="Pfam" id="PF03618">
    <property type="entry name" value="Kinase-PPPase"/>
    <property type="match status" value="1"/>
</dbReference>
<evidence type="ECO:0000256" key="4">
    <source>
        <dbReference type="ARBA" id="ARBA00022777"/>
    </source>
</evidence>
<evidence type="ECO:0000313" key="6">
    <source>
        <dbReference type="EMBL" id="MBM7556258.1"/>
    </source>
</evidence>
<evidence type="ECO:0000256" key="3">
    <source>
        <dbReference type="ARBA" id="ARBA00022741"/>
    </source>
</evidence>
<dbReference type="HAMAP" id="MF_00921">
    <property type="entry name" value="PDRP"/>
    <property type="match status" value="1"/>
</dbReference>
<comment type="catalytic activity">
    <reaction evidence="5">
        <text>N(tele)-phospho-L-histidyl/L-threonyl-[pyruvate, phosphate dikinase] + ADP = N(tele)-phospho-L-histidyl/O-phospho-L-threonyl-[pyruvate, phosphate dikinase] + AMP + H(+)</text>
        <dbReference type="Rhea" id="RHEA:43692"/>
        <dbReference type="Rhea" id="RHEA-COMP:10650"/>
        <dbReference type="Rhea" id="RHEA-COMP:10651"/>
        <dbReference type="ChEBI" id="CHEBI:15378"/>
        <dbReference type="ChEBI" id="CHEBI:30013"/>
        <dbReference type="ChEBI" id="CHEBI:61977"/>
        <dbReference type="ChEBI" id="CHEBI:83586"/>
        <dbReference type="ChEBI" id="CHEBI:456215"/>
        <dbReference type="ChEBI" id="CHEBI:456216"/>
        <dbReference type="EC" id="2.7.11.32"/>
    </reaction>
</comment>
<organism evidence="6 7">
    <name type="scientific">Halanaerobacter jeridensis</name>
    <dbReference type="NCBI Taxonomy" id="706427"/>
    <lineage>
        <taxon>Bacteria</taxon>
        <taxon>Bacillati</taxon>
        <taxon>Bacillota</taxon>
        <taxon>Clostridia</taxon>
        <taxon>Halanaerobiales</taxon>
        <taxon>Halobacteroidaceae</taxon>
        <taxon>Halanaerobacter</taxon>
    </lineage>
</organism>
<comment type="similarity">
    <text evidence="5">Belongs to the pyruvate, phosphate/water dikinase regulatory protein family. PDRP subfamily.</text>
</comment>
<proteinExistence type="inferred from homology"/>
<evidence type="ECO:0000313" key="7">
    <source>
        <dbReference type="Proteomes" id="UP000774000"/>
    </source>
</evidence>
<evidence type="ECO:0000256" key="5">
    <source>
        <dbReference type="HAMAP-Rule" id="MF_00921"/>
    </source>
</evidence>
<keyword evidence="3 5" id="KW-0547">Nucleotide-binding</keyword>
<reference evidence="6" key="1">
    <citation type="submission" date="2021-01" db="EMBL/GenBank/DDBJ databases">
        <title>Genomic Encyclopedia of Type Strains, Phase IV (KMG-IV): sequencing the most valuable type-strain genomes for metagenomic binning, comparative biology and taxonomic classification.</title>
        <authorList>
            <person name="Goeker M."/>
        </authorList>
    </citation>
    <scope>NUCLEOTIDE SEQUENCE</scope>
    <source>
        <strain evidence="6">DSM 23230</strain>
    </source>
</reference>
<dbReference type="InterPro" id="IPR026565">
    <property type="entry name" value="PPDK_reg"/>
</dbReference>
<dbReference type="EC" id="2.7.4.27" evidence="5"/>
<keyword evidence="1 5" id="KW-0723">Serine/threonine-protein kinase</keyword>
<dbReference type="EC" id="2.7.11.32" evidence="5"/>